<keyword evidence="12" id="KW-1185">Reference proteome</keyword>
<organism evidence="11 12">
    <name type="scientific">Campylobacter devanensis</name>
    <dbReference type="NCBI Taxonomy" id="3161138"/>
    <lineage>
        <taxon>Bacteria</taxon>
        <taxon>Pseudomonadati</taxon>
        <taxon>Campylobacterota</taxon>
        <taxon>Epsilonproteobacteria</taxon>
        <taxon>Campylobacterales</taxon>
        <taxon>Campylobacteraceae</taxon>
        <taxon>Campylobacter</taxon>
    </lineage>
</organism>
<evidence type="ECO:0000256" key="5">
    <source>
        <dbReference type="ARBA" id="ARBA00022475"/>
    </source>
</evidence>
<reference evidence="11 12" key="1">
    <citation type="journal article" date="2017" name="Genome Biol. Evol.">
        <title>Comparative Genomic Analysis Identifies a Campylobacter Clade Deficient in Selenium Metabolism.</title>
        <authorList>
            <person name="Miller W.G."/>
            <person name="Yee E."/>
            <person name="Lopes B.S."/>
            <person name="Chapman M.H."/>
            <person name="Huynh S."/>
            <person name="Bono J.L."/>
            <person name="Parker C.T."/>
            <person name="Strachan N.J.C."/>
            <person name="Forbes K.J."/>
        </authorList>
    </citation>
    <scope>NUCLEOTIDE SEQUENCE [LARGE SCALE GENOMIC DNA]</scope>
    <source>
        <strain evidence="11 12">NCTC 13003</strain>
    </source>
</reference>
<dbReference type="KEGG" id="cdev:CIGN_0530"/>
<keyword evidence="5" id="KW-1003">Cell membrane</keyword>
<accession>A0A1X9SRF9</accession>
<dbReference type="PRINTS" id="PR01853">
    <property type="entry name" value="YAJCTRNLCASE"/>
</dbReference>
<keyword evidence="4" id="KW-0813">Transport</keyword>
<keyword evidence="10" id="KW-0472">Membrane</keyword>
<dbReference type="RefSeq" id="WP_086234673.1">
    <property type="nucleotide sequence ID" value="NZ_MJJD01000006.1"/>
</dbReference>
<evidence type="ECO:0000313" key="12">
    <source>
        <dbReference type="Proteomes" id="UP000194309"/>
    </source>
</evidence>
<keyword evidence="7" id="KW-0653">Protein transport</keyword>
<dbReference type="PANTHER" id="PTHR33909">
    <property type="entry name" value="SEC TRANSLOCON ACCESSORY COMPLEX SUBUNIT YAJC"/>
    <property type="match status" value="1"/>
</dbReference>
<evidence type="ECO:0000256" key="3">
    <source>
        <dbReference type="ARBA" id="ARBA00014962"/>
    </source>
</evidence>
<evidence type="ECO:0000256" key="8">
    <source>
        <dbReference type="ARBA" id="ARBA00022989"/>
    </source>
</evidence>
<sequence>MAENSMLTSLLPLVVLFAIFYFLVIRPQQKQQREHKNMLANLQKGDKIITNGGLVCEVVKPDDDFIKVKLNDDVIVRIDRNFVAKKLDKIESSDEK</sequence>
<evidence type="ECO:0000313" key="11">
    <source>
        <dbReference type="EMBL" id="ARQ98827.1"/>
    </source>
</evidence>
<keyword evidence="6" id="KW-0812">Transmembrane</keyword>
<dbReference type="PANTHER" id="PTHR33909:SF1">
    <property type="entry name" value="SEC TRANSLOCON ACCESSORY COMPLEX SUBUNIT YAJC"/>
    <property type="match status" value="1"/>
</dbReference>
<gene>
    <name evidence="11" type="primary">yajC</name>
    <name evidence="11" type="ORF">CIGN_0530</name>
</gene>
<protein>
    <recommendedName>
        <fullName evidence="3">Sec translocon accessory complex subunit YajC</fullName>
    </recommendedName>
</protein>
<dbReference type="SMART" id="SM01323">
    <property type="entry name" value="YajC"/>
    <property type="match status" value="1"/>
</dbReference>
<dbReference type="Pfam" id="PF02699">
    <property type="entry name" value="YajC"/>
    <property type="match status" value="1"/>
</dbReference>
<accession>A0A381D8U4</accession>
<dbReference type="InterPro" id="IPR003849">
    <property type="entry name" value="Preprotein_translocase_YajC"/>
</dbReference>
<dbReference type="STRING" id="1660064.CIGN_0530"/>
<evidence type="ECO:0000256" key="9">
    <source>
        <dbReference type="ARBA" id="ARBA00023010"/>
    </source>
</evidence>
<comment type="subcellular location">
    <subcellularLocation>
        <location evidence="1">Cell membrane</location>
        <topology evidence="1">Single-pass membrane protein</topology>
    </subcellularLocation>
</comment>
<evidence type="ECO:0000256" key="6">
    <source>
        <dbReference type="ARBA" id="ARBA00022692"/>
    </source>
</evidence>
<proteinExistence type="inferred from homology"/>
<evidence type="ECO:0000256" key="2">
    <source>
        <dbReference type="ARBA" id="ARBA00006742"/>
    </source>
</evidence>
<dbReference type="NCBIfam" id="TIGR00739">
    <property type="entry name" value="yajC"/>
    <property type="match status" value="1"/>
</dbReference>
<dbReference type="GO" id="GO:0015031">
    <property type="term" value="P:protein transport"/>
    <property type="evidence" value="ECO:0007669"/>
    <property type="project" value="UniProtKB-KW"/>
</dbReference>
<keyword evidence="9" id="KW-0811">Translocation</keyword>
<evidence type="ECO:0000256" key="10">
    <source>
        <dbReference type="ARBA" id="ARBA00023136"/>
    </source>
</evidence>
<comment type="similarity">
    <text evidence="2">Belongs to the YajC family.</text>
</comment>
<dbReference type="AlphaFoldDB" id="A0A1X9SRF9"/>
<dbReference type="Proteomes" id="UP000194309">
    <property type="component" value="Chromosome"/>
</dbReference>
<keyword evidence="8" id="KW-1133">Transmembrane helix</keyword>
<dbReference type="OrthoDB" id="9811406at2"/>
<evidence type="ECO:0000256" key="1">
    <source>
        <dbReference type="ARBA" id="ARBA00004162"/>
    </source>
</evidence>
<evidence type="ECO:0000256" key="4">
    <source>
        <dbReference type="ARBA" id="ARBA00022448"/>
    </source>
</evidence>
<name>A0A1X9SRF9_9BACT</name>
<dbReference type="EMBL" id="CP018788">
    <property type="protein sequence ID" value="ARQ98827.1"/>
    <property type="molecule type" value="Genomic_DNA"/>
</dbReference>
<dbReference type="GO" id="GO:0005886">
    <property type="term" value="C:plasma membrane"/>
    <property type="evidence" value="ECO:0007669"/>
    <property type="project" value="UniProtKB-SubCell"/>
</dbReference>
<evidence type="ECO:0000256" key="7">
    <source>
        <dbReference type="ARBA" id="ARBA00022927"/>
    </source>
</evidence>